<dbReference type="Pfam" id="PF14298">
    <property type="entry name" value="DUF4374"/>
    <property type="match status" value="1"/>
</dbReference>
<name>A0ABR7XP29_9SPHI</name>
<organism evidence="2 3">
    <name type="scientific">Sphingobacterium chuzhouense</name>
    <dbReference type="NCBI Taxonomy" id="1742264"/>
    <lineage>
        <taxon>Bacteria</taxon>
        <taxon>Pseudomonadati</taxon>
        <taxon>Bacteroidota</taxon>
        <taxon>Sphingobacteriia</taxon>
        <taxon>Sphingobacteriales</taxon>
        <taxon>Sphingobacteriaceae</taxon>
        <taxon>Sphingobacterium</taxon>
    </lineage>
</organism>
<gene>
    <name evidence="2" type="ORF">H8B21_05000</name>
</gene>
<accession>A0ABR7XP29</accession>
<sequence length="413" mass="43708">MKKQFIKQSLVLALAATLAVGCSSDDSPTPDNVGNARFLVAVTAKGTGTSENTYFIPVESLDDASKSITPVGTGLEINETYSHYVHNGFESLVGLKYGQGGAHLGLRVTIDPNTGNAVRIGQAFELQDGFITTGKVGSTVYSAMSGNRAADKTKATFNLIPLTQDEPKFAYMSVNAFTGYEGKNATIVGIADAGDGSFFTGLDFTLENPDMNDAVVAKIKASSLKPEAVYTDARLPLSGGQFKSARYSQIAEAGNGDVYVFAGNQKGLKTAGALRIKSGASGFDADYFWDIEAETGYRFRKIWNLKDDIYLVEFFNDQAAQGTASSGNATNYAVLAMESKKLTWVTGLPAKADIVEGCMKLPFVYGGKAYLGITTTSSGESGFYVLDPTTGAATKGLSVKNAESIAAATYIKK</sequence>
<dbReference type="RefSeq" id="WP_190312656.1">
    <property type="nucleotide sequence ID" value="NZ_JACNYL010000001.1"/>
</dbReference>
<feature type="chain" id="PRO_5046264969" evidence="1">
    <location>
        <begin position="25"/>
        <end position="413"/>
    </location>
</feature>
<dbReference type="PROSITE" id="PS51257">
    <property type="entry name" value="PROKAR_LIPOPROTEIN"/>
    <property type="match status" value="1"/>
</dbReference>
<protein>
    <submittedName>
        <fullName evidence="2">DUF4374 domain-containing protein</fullName>
    </submittedName>
</protein>
<evidence type="ECO:0000313" key="3">
    <source>
        <dbReference type="Proteomes" id="UP000651112"/>
    </source>
</evidence>
<reference evidence="2 3" key="1">
    <citation type="submission" date="2020-08" db="EMBL/GenBank/DDBJ databases">
        <title>Sphingobacterium sp. DN00404 isolated from aquaculture water.</title>
        <authorList>
            <person name="Zhang M."/>
        </authorList>
    </citation>
    <scope>NUCLEOTIDE SEQUENCE [LARGE SCALE GENOMIC DNA]</scope>
    <source>
        <strain evidence="2 3">KCTC 42746</strain>
    </source>
</reference>
<evidence type="ECO:0000313" key="2">
    <source>
        <dbReference type="EMBL" id="MBD1420928.1"/>
    </source>
</evidence>
<keyword evidence="3" id="KW-1185">Reference proteome</keyword>
<feature type="signal peptide" evidence="1">
    <location>
        <begin position="1"/>
        <end position="24"/>
    </location>
</feature>
<comment type="caution">
    <text evidence="2">The sequence shown here is derived from an EMBL/GenBank/DDBJ whole genome shotgun (WGS) entry which is preliminary data.</text>
</comment>
<dbReference type="Proteomes" id="UP000651112">
    <property type="component" value="Unassembled WGS sequence"/>
</dbReference>
<dbReference type="EMBL" id="JACNYL010000001">
    <property type="protein sequence ID" value="MBD1420928.1"/>
    <property type="molecule type" value="Genomic_DNA"/>
</dbReference>
<evidence type="ECO:0000256" key="1">
    <source>
        <dbReference type="SAM" id="SignalP"/>
    </source>
</evidence>
<keyword evidence="1" id="KW-0732">Signal</keyword>
<dbReference type="InterPro" id="IPR025401">
    <property type="entry name" value="DUF4374"/>
</dbReference>
<proteinExistence type="predicted"/>